<dbReference type="Proteomes" id="UP000002215">
    <property type="component" value="Chromosome"/>
</dbReference>
<dbReference type="AlphaFoldDB" id="A0A979GN35"/>
<keyword evidence="1" id="KW-1133">Transmembrane helix</keyword>
<reference evidence="2 3" key="2">
    <citation type="journal article" date="2010" name="Stand. Genomic Sci.">
        <title>Complete genome sequence of Chitinophaga pinensis type strain (UQM 2034).</title>
        <authorList>
            <person name="Glavina Del Rio T."/>
            <person name="Abt B."/>
            <person name="Spring S."/>
            <person name="Lapidus A."/>
            <person name="Nolan M."/>
            <person name="Tice H."/>
            <person name="Copeland A."/>
            <person name="Cheng J.F."/>
            <person name="Chen F."/>
            <person name="Bruce D."/>
            <person name="Goodwin L."/>
            <person name="Pitluck S."/>
            <person name="Ivanova N."/>
            <person name="Mavromatis K."/>
            <person name="Mikhailova N."/>
            <person name="Pati A."/>
            <person name="Chen A."/>
            <person name="Palaniappan K."/>
            <person name="Land M."/>
            <person name="Hauser L."/>
            <person name="Chang Y.J."/>
            <person name="Jeffries C.D."/>
            <person name="Chain P."/>
            <person name="Saunders E."/>
            <person name="Detter J.C."/>
            <person name="Brettin T."/>
            <person name="Rohde M."/>
            <person name="Goker M."/>
            <person name="Bristow J."/>
            <person name="Eisen J.A."/>
            <person name="Markowitz V."/>
            <person name="Hugenholtz P."/>
            <person name="Kyrpides N.C."/>
            <person name="Klenk H.P."/>
            <person name="Lucas S."/>
        </authorList>
    </citation>
    <scope>NUCLEOTIDE SEQUENCE [LARGE SCALE GENOMIC DNA]</scope>
    <source>
        <strain evidence="3">ATCC 43595 / DSM 2588 / LMG 13176 / NBRC 15968 / NCIMB 11800 / UQM 2034</strain>
    </source>
</reference>
<dbReference type="KEGG" id="cpi:Cpin_0450"/>
<sequence>MLSGLYLFRSPSPDLLHFPHTPPFNLYFVVAVLMCLAAHFSWGFSTFQGV</sequence>
<name>A0A979GN35_CHIPD</name>
<evidence type="ECO:0000313" key="2">
    <source>
        <dbReference type="EMBL" id="ACU57948.1"/>
    </source>
</evidence>
<protein>
    <submittedName>
        <fullName evidence="2">Uncharacterized protein</fullName>
    </submittedName>
</protein>
<dbReference type="EMBL" id="CP001699">
    <property type="protein sequence ID" value="ACU57948.1"/>
    <property type="molecule type" value="Genomic_DNA"/>
</dbReference>
<evidence type="ECO:0000256" key="1">
    <source>
        <dbReference type="SAM" id="Phobius"/>
    </source>
</evidence>
<reference evidence="3" key="1">
    <citation type="submission" date="2009-08" db="EMBL/GenBank/DDBJ databases">
        <title>The complete genome of Chitinophaga pinensis DSM 2588.</title>
        <authorList>
            <consortium name="US DOE Joint Genome Institute (JGI-PGF)"/>
            <person name="Lucas S."/>
            <person name="Copeland A."/>
            <person name="Lapidus A."/>
            <person name="Glavina del Rio T."/>
            <person name="Dalin E."/>
            <person name="Tice H."/>
            <person name="Bruce D."/>
            <person name="Goodwin L."/>
            <person name="Pitluck S."/>
            <person name="Kyrpides N."/>
            <person name="Mavromatis K."/>
            <person name="Ivanova N."/>
            <person name="Mikhailova N."/>
            <person name="Sims D."/>
            <person name="Meinche L."/>
            <person name="Brettin T."/>
            <person name="Detter J.C."/>
            <person name="Han C."/>
            <person name="Larimer F."/>
            <person name="Land M."/>
            <person name="Hauser L."/>
            <person name="Markowitz V."/>
            <person name="Cheng J.-F."/>
            <person name="Hugenholtz P."/>
            <person name="Woyke T."/>
            <person name="Wu D."/>
            <person name="Spring S."/>
            <person name="Klenk H.-P."/>
            <person name="Eisen J.A."/>
        </authorList>
    </citation>
    <scope>NUCLEOTIDE SEQUENCE [LARGE SCALE GENOMIC DNA]</scope>
    <source>
        <strain evidence="3">ATCC 43595 / DSM 2588 / LMG 13176 / NBRC 15968 / NCIMB 11800 / UQM 2034</strain>
    </source>
</reference>
<evidence type="ECO:0000313" key="3">
    <source>
        <dbReference type="Proteomes" id="UP000002215"/>
    </source>
</evidence>
<accession>A0A979GN35</accession>
<keyword evidence="1" id="KW-0472">Membrane</keyword>
<feature type="transmembrane region" description="Helical" evidence="1">
    <location>
        <begin position="24"/>
        <end position="44"/>
    </location>
</feature>
<proteinExistence type="predicted"/>
<keyword evidence="1" id="KW-0812">Transmembrane</keyword>
<gene>
    <name evidence="2" type="ordered locus">Cpin_0450</name>
</gene>
<organism evidence="2 3">
    <name type="scientific">Chitinophaga pinensis (strain ATCC 43595 / DSM 2588 / LMG 13176 / NBRC 15968 / NCIMB 11800 / UQM 2034)</name>
    <dbReference type="NCBI Taxonomy" id="485918"/>
    <lineage>
        <taxon>Bacteria</taxon>
        <taxon>Pseudomonadati</taxon>
        <taxon>Bacteroidota</taxon>
        <taxon>Chitinophagia</taxon>
        <taxon>Chitinophagales</taxon>
        <taxon>Chitinophagaceae</taxon>
        <taxon>Chitinophaga</taxon>
    </lineage>
</organism>